<dbReference type="EMBL" id="CM051394">
    <property type="protein sequence ID" value="KAJ4728632.1"/>
    <property type="molecule type" value="Genomic_DNA"/>
</dbReference>
<evidence type="ECO:0000313" key="1">
    <source>
        <dbReference type="EMBL" id="KAJ4728632.1"/>
    </source>
</evidence>
<proteinExistence type="predicted"/>
<accession>A0ACC1YYB6</accession>
<sequence length="659" mass="76104">MSQPVRGTIRGGRQQNHLRNDDDGTFKPLNYPQQRQDNHDRPSTSEQQNLEPTSQKSTKNQRNPRWVAHNRRGHVAKPRFINKTKLSSSEPELGSASNEENSLNDEVIGLSINEKVEEKQNNEEGLVSKNDIYDTESILRELALNVEEPELEAEQLRINDQLQEDELLVMESIYGENVFILDKQSGLRSFQIHIHIEAADELTLTAQLNSSTDHNTRTESSDDFAYSFKVQYLPPIVLTCLLPKSYPSHLLPYFTISVQWLNSARISNLCSKLETIWLDQPGQEVIYQWTDWLQNSSLSYLRFDKEILLGTYGVTHTRDRRAISGSISPDIDVPSIKSYNDERCRENFLKTFHECCICFSEFAGTDFVRLPCQHFFCWKCMKTYSDIHVSEGTISKLQCLDAKCGCMVPPSLLKRLLGDEEFEHWESLMLQKTLESMSDVAYCPRCETPCIEDDDQHAQCSKCFYSFCTLCRERRHVGIACMTPEMKLRILQERQNSSQLKEGQKQREREMINELLSVKEILRDAKQCPSCKMAISRTEGCNKMVCNNCGHYFCYRCNKAIDGYDHFRTGTCDLFPQEMIQDWEERINARQVMGQIQAEMFAEHGLLCPNCGQFNAKVGNNNHIFCWACQMHYCYLCKKIVRRSSHHYGPKGCKQHTVG</sequence>
<gene>
    <name evidence="1" type="ORF">OWV82_001532</name>
</gene>
<protein>
    <submittedName>
        <fullName evidence="1">RBR-type E3 ubiquitin transferase</fullName>
    </submittedName>
</protein>
<dbReference type="Proteomes" id="UP001164539">
    <property type="component" value="Chromosome 1"/>
</dbReference>
<evidence type="ECO:0000313" key="2">
    <source>
        <dbReference type="Proteomes" id="UP001164539"/>
    </source>
</evidence>
<reference evidence="1 2" key="1">
    <citation type="journal article" date="2023" name="Science">
        <title>Complex scaffold remodeling in plant triterpene biosynthesis.</title>
        <authorList>
            <person name="De La Pena R."/>
            <person name="Hodgson H."/>
            <person name="Liu J.C."/>
            <person name="Stephenson M.J."/>
            <person name="Martin A.C."/>
            <person name="Owen C."/>
            <person name="Harkess A."/>
            <person name="Leebens-Mack J."/>
            <person name="Jimenez L.E."/>
            <person name="Osbourn A."/>
            <person name="Sattely E.S."/>
        </authorList>
    </citation>
    <scope>NUCLEOTIDE SEQUENCE [LARGE SCALE GENOMIC DNA]</scope>
    <source>
        <strain evidence="2">cv. JPN11</strain>
        <tissue evidence="1">Leaf</tissue>
    </source>
</reference>
<organism evidence="1 2">
    <name type="scientific">Melia azedarach</name>
    <name type="common">Chinaberry tree</name>
    <dbReference type="NCBI Taxonomy" id="155640"/>
    <lineage>
        <taxon>Eukaryota</taxon>
        <taxon>Viridiplantae</taxon>
        <taxon>Streptophyta</taxon>
        <taxon>Embryophyta</taxon>
        <taxon>Tracheophyta</taxon>
        <taxon>Spermatophyta</taxon>
        <taxon>Magnoliopsida</taxon>
        <taxon>eudicotyledons</taxon>
        <taxon>Gunneridae</taxon>
        <taxon>Pentapetalae</taxon>
        <taxon>rosids</taxon>
        <taxon>malvids</taxon>
        <taxon>Sapindales</taxon>
        <taxon>Meliaceae</taxon>
        <taxon>Melia</taxon>
    </lineage>
</organism>
<name>A0ACC1YYB6_MELAZ</name>
<keyword evidence="2" id="KW-1185">Reference proteome</keyword>
<keyword evidence="1" id="KW-0808">Transferase</keyword>
<comment type="caution">
    <text evidence="1">The sequence shown here is derived from an EMBL/GenBank/DDBJ whole genome shotgun (WGS) entry which is preliminary data.</text>
</comment>